<evidence type="ECO:0000313" key="5">
    <source>
        <dbReference type="EMBL" id="SNC64543.1"/>
    </source>
</evidence>
<evidence type="ECO:0000256" key="2">
    <source>
        <dbReference type="ARBA" id="ARBA00023015"/>
    </source>
</evidence>
<name>A0A212TEW7_9MICO</name>
<accession>A0A212TEW7</accession>
<dbReference type="Proteomes" id="UP000198122">
    <property type="component" value="Unassembled WGS sequence"/>
</dbReference>
<dbReference type="InterPro" id="IPR036388">
    <property type="entry name" value="WH-like_DNA-bd_sf"/>
</dbReference>
<dbReference type="Pfam" id="PF03965">
    <property type="entry name" value="Penicillinase_R"/>
    <property type="match status" value="1"/>
</dbReference>
<dbReference type="InterPro" id="IPR036390">
    <property type="entry name" value="WH_DNA-bd_sf"/>
</dbReference>
<proteinExistence type="inferred from homology"/>
<dbReference type="InterPro" id="IPR005650">
    <property type="entry name" value="BlaI_family"/>
</dbReference>
<dbReference type="GO" id="GO:0045892">
    <property type="term" value="P:negative regulation of DNA-templated transcription"/>
    <property type="evidence" value="ECO:0007669"/>
    <property type="project" value="InterPro"/>
</dbReference>
<organism evidence="5 6">
    <name type="scientific">Kytococcus aerolatus</name>
    <dbReference type="NCBI Taxonomy" id="592308"/>
    <lineage>
        <taxon>Bacteria</taxon>
        <taxon>Bacillati</taxon>
        <taxon>Actinomycetota</taxon>
        <taxon>Actinomycetes</taxon>
        <taxon>Micrococcales</taxon>
        <taxon>Kytococcaceae</taxon>
        <taxon>Kytococcus</taxon>
    </lineage>
</organism>
<dbReference type="AlphaFoldDB" id="A0A212TEW7"/>
<gene>
    <name evidence="5" type="ORF">SAMN05445756_1133</name>
</gene>
<keyword evidence="6" id="KW-1185">Reference proteome</keyword>
<protein>
    <submittedName>
        <fullName evidence="5">Predicted transcriptional regulator</fullName>
    </submittedName>
</protein>
<reference evidence="5 6" key="1">
    <citation type="submission" date="2017-06" db="EMBL/GenBank/DDBJ databases">
        <authorList>
            <person name="Kim H.J."/>
            <person name="Triplett B.A."/>
        </authorList>
    </citation>
    <scope>NUCLEOTIDE SEQUENCE [LARGE SCALE GENOMIC DNA]</scope>
    <source>
        <strain evidence="5 6">DSM 22179</strain>
    </source>
</reference>
<sequence length="131" mass="14421">MPSSTNGLGDLEQAIMNHLWDTPTAQGEGVTVREVHDTLGAAREIAYTTVMTVMDRLSRKGFLTREKAGRAYVYQPATSREGFAARIMRETLGDLRPQDRKAAVLAFVDDAGDEDIDALREALARLESAPR</sequence>
<keyword evidence="4" id="KW-0804">Transcription</keyword>
<dbReference type="Gene3D" id="6.10.140.850">
    <property type="match status" value="1"/>
</dbReference>
<dbReference type="RefSeq" id="WP_088818024.1">
    <property type="nucleotide sequence ID" value="NZ_FYEZ01000001.1"/>
</dbReference>
<dbReference type="SUPFAM" id="SSF46785">
    <property type="entry name" value="Winged helix' DNA-binding domain"/>
    <property type="match status" value="1"/>
</dbReference>
<evidence type="ECO:0000256" key="3">
    <source>
        <dbReference type="ARBA" id="ARBA00023125"/>
    </source>
</evidence>
<dbReference type="Gene3D" id="1.10.10.10">
    <property type="entry name" value="Winged helix-like DNA-binding domain superfamily/Winged helix DNA-binding domain"/>
    <property type="match status" value="1"/>
</dbReference>
<dbReference type="OrthoDB" id="9813987at2"/>
<evidence type="ECO:0000256" key="4">
    <source>
        <dbReference type="ARBA" id="ARBA00023163"/>
    </source>
</evidence>
<evidence type="ECO:0000313" key="6">
    <source>
        <dbReference type="Proteomes" id="UP000198122"/>
    </source>
</evidence>
<keyword evidence="2" id="KW-0805">Transcription regulation</keyword>
<dbReference type="EMBL" id="FYEZ01000001">
    <property type="protein sequence ID" value="SNC64543.1"/>
    <property type="molecule type" value="Genomic_DNA"/>
</dbReference>
<dbReference type="PIRSF" id="PIRSF019455">
    <property type="entry name" value="CopR_AtkY"/>
    <property type="match status" value="1"/>
</dbReference>
<dbReference type="GO" id="GO:0003677">
    <property type="term" value="F:DNA binding"/>
    <property type="evidence" value="ECO:0007669"/>
    <property type="project" value="UniProtKB-KW"/>
</dbReference>
<keyword evidence="3" id="KW-0238">DNA-binding</keyword>
<comment type="similarity">
    <text evidence="1">Belongs to the BlaI transcriptional regulatory family.</text>
</comment>
<evidence type="ECO:0000256" key="1">
    <source>
        <dbReference type="ARBA" id="ARBA00011046"/>
    </source>
</evidence>